<reference evidence="1" key="2">
    <citation type="submission" date="2025-09" db="UniProtKB">
        <authorList>
            <consortium name="EnsemblPlants"/>
        </authorList>
    </citation>
    <scope>IDENTIFICATION</scope>
</reference>
<dbReference type="Proteomes" id="UP001732700">
    <property type="component" value="Chromosome 7D"/>
</dbReference>
<reference evidence="1" key="1">
    <citation type="submission" date="2021-05" db="EMBL/GenBank/DDBJ databases">
        <authorList>
            <person name="Scholz U."/>
            <person name="Mascher M."/>
            <person name="Fiebig A."/>
        </authorList>
    </citation>
    <scope>NUCLEOTIDE SEQUENCE [LARGE SCALE GENOMIC DNA]</scope>
</reference>
<organism evidence="1 2">
    <name type="scientific">Avena sativa</name>
    <name type="common">Oat</name>
    <dbReference type="NCBI Taxonomy" id="4498"/>
    <lineage>
        <taxon>Eukaryota</taxon>
        <taxon>Viridiplantae</taxon>
        <taxon>Streptophyta</taxon>
        <taxon>Embryophyta</taxon>
        <taxon>Tracheophyta</taxon>
        <taxon>Spermatophyta</taxon>
        <taxon>Magnoliopsida</taxon>
        <taxon>Liliopsida</taxon>
        <taxon>Poales</taxon>
        <taxon>Poaceae</taxon>
        <taxon>BOP clade</taxon>
        <taxon>Pooideae</taxon>
        <taxon>Poodae</taxon>
        <taxon>Poeae</taxon>
        <taxon>Poeae Chloroplast Group 1 (Aveneae type)</taxon>
        <taxon>Aveninae</taxon>
        <taxon>Avena</taxon>
    </lineage>
</organism>
<name>A0ACD6AB77_AVESA</name>
<proteinExistence type="predicted"/>
<accession>A0ACD6AB77</accession>
<evidence type="ECO:0000313" key="2">
    <source>
        <dbReference type="Proteomes" id="UP001732700"/>
    </source>
</evidence>
<dbReference type="EnsemblPlants" id="AVESA.00010b.r2.7DG1346510.1">
    <property type="protein sequence ID" value="AVESA.00010b.r2.7DG1346510.1.CDS"/>
    <property type="gene ID" value="AVESA.00010b.r2.7DG1346510"/>
</dbReference>
<sequence>MPGPGLGGGTGAEGLGLDFYPVIQAALVGFLLFTLVVTALRRAASRYFVVDASGFAAAYEDHHLLHDHPEYAMPPQEGSQQQQQQPVSPGQAAGPCAQCGVAGTKKCSGCKRMRYCSGECQSKHWQSDHRFKCKQMKLLDTVDKSPCGVEANNKKSSAFGRISLVPGHRKLNKVIFPYDEFLELYNWNDRNYDSSLPRGLVNCGNSCFANVVLQCLSHTRPLVAYLLGKDHIRQCSIRHESWCFLCELQSHIERAVDNMHPFAPMNILSHLPNIGGNLGIGRQEDAHEFMRFAIDKMQSACLDEFGGEKVVDLSTQETTVIQHIFGGRLQSQVQCTACGVVSNRYENMMDLTVEIHGDAESLEECLDQFTAVEWLDGDNKYKCDGCSDYVKARKHLTVHQAPNILTITLKRFQSGRFGKLNKKVTFPMKLDLTPYMSITDGTDQYNLYAVVVHLDMLNASFFGHYICYIKNRRGNWLKLDDCKVLFVDEKEVHAQGAYMLLYSRGTARPGPLLAVKEPIKQEKQCEVPPSNGENHLIPEDVPVKCESFFKPSEDILADSESSNVSTHGMDAPDQVSDLDLHIDIERDKLIVNENLHQPVSLSLHVLKEDTSDPCSLLEGSTTMRSDQLGNSACESSPVNSSAEECELPAPSIDSVDYMDIDTEAGREVDSQNVQQQAVSGDSVRVMGIKTSAPISESCIMAGKPKPLFSLGFLDKPSRKKSHLEESQNRNDMDVSSQNVNGHWNEHLSRSEQGVIANSGGQTSYGNGSLHSNGDIFAKSSNGVLANGDTQFANHCLDASKRGVPSFRGFNPRPHTSPSSSNINRNNTSNGKGDMSFLSRGFLERPRSREKAVKGNDGLPFSNRNGKPSPSSMNGSSISNTNSSPQSSQGGMGMSPGFLTKRCRESAGMGASASCMGIPQASNTSKEQEHVGSAALPDQIQERWSSDCTTSGIVPQHRAAFADNVNGHRDENGHSVLVTKDAMYGEENGSNGTLHVDGSSCQMDDYVNGHSDENGHAVLGTKNVLFVEENGSNGALDASSCQIDGVPVTLVSENGMGSEDGDHVVKSTRSPPVHDGIRRRLTSSKYFDAQ</sequence>
<keyword evidence="2" id="KW-1185">Reference proteome</keyword>
<evidence type="ECO:0000313" key="1">
    <source>
        <dbReference type="EnsemblPlants" id="AVESA.00010b.r2.7DG1346510.1.CDS"/>
    </source>
</evidence>
<protein>
    <submittedName>
        <fullName evidence="1">Uncharacterized protein</fullName>
    </submittedName>
</protein>